<dbReference type="AlphaFoldDB" id="A0A6J0M9P8"/>
<dbReference type="KEGG" id="rsz:108840477"/>
<dbReference type="OrthoDB" id="1100444at2759"/>
<dbReference type="GeneID" id="108840477"/>
<reference evidence="3" key="2">
    <citation type="submission" date="2025-08" db="UniProtKB">
        <authorList>
            <consortium name="RefSeq"/>
        </authorList>
    </citation>
    <scope>IDENTIFICATION</scope>
    <source>
        <tissue evidence="3">Leaf</tissue>
    </source>
</reference>
<dbReference type="RefSeq" id="XP_018468809.2">
    <property type="nucleotide sequence ID" value="XM_018613307.2"/>
</dbReference>
<dbReference type="GO" id="GO:0005777">
    <property type="term" value="C:peroxisome"/>
    <property type="evidence" value="ECO:0007669"/>
    <property type="project" value="InterPro"/>
</dbReference>
<keyword evidence="2" id="KW-1185">Reference proteome</keyword>
<feature type="region of interest" description="Disordered" evidence="1">
    <location>
        <begin position="376"/>
        <end position="398"/>
    </location>
</feature>
<organism evidence="2 3">
    <name type="scientific">Raphanus sativus</name>
    <name type="common">Radish</name>
    <name type="synonym">Raphanus raphanistrum var. sativus</name>
    <dbReference type="NCBI Taxonomy" id="3726"/>
    <lineage>
        <taxon>Eukaryota</taxon>
        <taxon>Viridiplantae</taxon>
        <taxon>Streptophyta</taxon>
        <taxon>Embryophyta</taxon>
        <taxon>Tracheophyta</taxon>
        <taxon>Spermatophyta</taxon>
        <taxon>Magnoliopsida</taxon>
        <taxon>eudicotyledons</taxon>
        <taxon>Gunneridae</taxon>
        <taxon>Pentapetalae</taxon>
        <taxon>rosids</taxon>
        <taxon>malvids</taxon>
        <taxon>Brassicales</taxon>
        <taxon>Brassicaceae</taxon>
        <taxon>Brassiceae</taxon>
        <taxon>Raphanus</taxon>
    </lineage>
</organism>
<sequence>MGEDDDTIGFEALKQTLVYWNIDDYPIPVDSTDELDAIYGDFLQALDVMGFRHGYIDVYLYSEQINCEAAVIDYLPQGKSYSAFAYKVPDITFYMIRHASSIGPGPVNYLVIAKPKRELHRVLQCLQSRRHNVLIVKPPPPDEEFLFSLDSLLENTRFLGGGKPRFKELYAFYGCEYDMEHEKYVTVEEDLSKIVDFSERIPTVEGPRTAVFWDAEDFPFPPSSTPDAIYHSISSALEGIGSSDEITIWAYLDDDKKGTWRDALLGGGKPWASRIYFLPAGDKASRRIRMLNDIYLWKRDSPYFTSSYEASLVIFADQFKCSPYYTKMLKTLNDMRYGLLLVTPTLDIYNPESPEWPALLIDRGAVCFPDQAYINIPEEPSPKTHQADAASAAEERNS</sequence>
<accession>A0A6J0M9P8</accession>
<protein>
    <submittedName>
        <fullName evidence="3">Uncharacterized protein LOC108840477</fullName>
    </submittedName>
</protein>
<dbReference type="GO" id="GO:0010468">
    <property type="term" value="P:regulation of gene expression"/>
    <property type="evidence" value="ECO:0007669"/>
    <property type="project" value="InterPro"/>
</dbReference>
<evidence type="ECO:0000313" key="3">
    <source>
        <dbReference type="RefSeq" id="XP_018468809.2"/>
    </source>
</evidence>
<reference evidence="2" key="1">
    <citation type="journal article" date="2019" name="Database">
        <title>The radish genome database (RadishGD): an integrated information resource for radish genomics.</title>
        <authorList>
            <person name="Yu H.J."/>
            <person name="Baek S."/>
            <person name="Lee Y.J."/>
            <person name="Cho A."/>
            <person name="Mun J.H."/>
        </authorList>
    </citation>
    <scope>NUCLEOTIDE SEQUENCE [LARGE SCALE GENOMIC DNA]</scope>
    <source>
        <strain evidence="2">cv. WK10039</strain>
    </source>
</reference>
<dbReference type="PANTHER" id="PTHR14379">
    <property type="entry name" value="LIMKAIN B LKAP"/>
    <property type="match status" value="1"/>
</dbReference>
<name>A0A6J0M9P8_RAPSA</name>
<dbReference type="PANTHER" id="PTHR14379:SF59">
    <property type="entry name" value="NYN DOMAIN-CONTAINING PROTEIN"/>
    <property type="match status" value="1"/>
</dbReference>
<proteinExistence type="predicted"/>
<dbReference type="InterPro" id="IPR024768">
    <property type="entry name" value="Marf1"/>
</dbReference>
<dbReference type="Proteomes" id="UP000504610">
    <property type="component" value="Chromosome 2"/>
</dbReference>
<evidence type="ECO:0000256" key="1">
    <source>
        <dbReference type="SAM" id="MobiDB-lite"/>
    </source>
</evidence>
<evidence type="ECO:0000313" key="2">
    <source>
        <dbReference type="Proteomes" id="UP000504610"/>
    </source>
</evidence>
<gene>
    <name evidence="3" type="primary">LOC108840477</name>
</gene>